<protein>
    <submittedName>
        <fullName evidence="1">Uncharacterized protein</fullName>
    </submittedName>
</protein>
<comment type="caution">
    <text evidence="1">The sequence shown here is derived from an EMBL/GenBank/DDBJ whole genome shotgun (WGS) entry which is preliminary data.</text>
</comment>
<evidence type="ECO:0000313" key="2">
    <source>
        <dbReference type="Proteomes" id="UP000314294"/>
    </source>
</evidence>
<evidence type="ECO:0000313" key="1">
    <source>
        <dbReference type="EMBL" id="TNN25204.1"/>
    </source>
</evidence>
<keyword evidence="2" id="KW-1185">Reference proteome</keyword>
<accession>A0A4Z2E9K6</accession>
<dbReference type="Proteomes" id="UP000314294">
    <property type="component" value="Unassembled WGS sequence"/>
</dbReference>
<reference evidence="1 2" key="1">
    <citation type="submission" date="2019-03" db="EMBL/GenBank/DDBJ databases">
        <title>First draft genome of Liparis tanakae, snailfish: a comprehensive survey of snailfish specific genes.</title>
        <authorList>
            <person name="Kim W."/>
            <person name="Song I."/>
            <person name="Jeong J.-H."/>
            <person name="Kim D."/>
            <person name="Kim S."/>
            <person name="Ryu S."/>
            <person name="Song J.Y."/>
            <person name="Lee S.K."/>
        </authorList>
    </citation>
    <scope>NUCLEOTIDE SEQUENCE [LARGE SCALE GENOMIC DNA]</scope>
    <source>
        <tissue evidence="1">Muscle</tissue>
    </source>
</reference>
<dbReference type="EMBL" id="SRLO01013195">
    <property type="protein sequence ID" value="TNN25204.1"/>
    <property type="molecule type" value="Genomic_DNA"/>
</dbReference>
<dbReference type="AlphaFoldDB" id="A0A4Z2E9K6"/>
<proteinExistence type="predicted"/>
<name>A0A4Z2E9K6_9TELE</name>
<gene>
    <name evidence="1" type="ORF">EYF80_064668</name>
</gene>
<organism evidence="1 2">
    <name type="scientific">Liparis tanakae</name>
    <name type="common">Tanaka's snailfish</name>
    <dbReference type="NCBI Taxonomy" id="230148"/>
    <lineage>
        <taxon>Eukaryota</taxon>
        <taxon>Metazoa</taxon>
        <taxon>Chordata</taxon>
        <taxon>Craniata</taxon>
        <taxon>Vertebrata</taxon>
        <taxon>Euteleostomi</taxon>
        <taxon>Actinopterygii</taxon>
        <taxon>Neopterygii</taxon>
        <taxon>Teleostei</taxon>
        <taxon>Neoteleostei</taxon>
        <taxon>Acanthomorphata</taxon>
        <taxon>Eupercaria</taxon>
        <taxon>Perciformes</taxon>
        <taxon>Cottioidei</taxon>
        <taxon>Cottales</taxon>
        <taxon>Liparidae</taxon>
        <taxon>Liparis</taxon>
    </lineage>
</organism>
<sequence length="70" mass="7091">MVISTGGAPPPSSSVVTTRRYAAERLHLNPQRSGGAGLEAAMASLLFLQLSSPHAAMVISRSSGRAGSGI</sequence>